<dbReference type="InterPro" id="IPR046342">
    <property type="entry name" value="CBS_dom_sf"/>
</dbReference>
<dbReference type="GO" id="GO:0046872">
    <property type="term" value="F:metal ion binding"/>
    <property type="evidence" value="ECO:0007669"/>
    <property type="project" value="UniProtKB-KW"/>
</dbReference>
<dbReference type="Proteomes" id="UP000275076">
    <property type="component" value="Unassembled WGS sequence"/>
</dbReference>
<proteinExistence type="inferred from homology"/>
<dbReference type="InterPro" id="IPR002646">
    <property type="entry name" value="PolA_pol_head_dom"/>
</dbReference>
<dbReference type="InterPro" id="IPR003156">
    <property type="entry name" value="DHHA1_dom"/>
</dbReference>
<dbReference type="InterPro" id="IPR001667">
    <property type="entry name" value="DDH_dom"/>
</dbReference>
<keyword evidence="3" id="KW-0820">tRNA-binding</keyword>
<dbReference type="Gene3D" id="3.30.460.10">
    <property type="entry name" value="Beta Polymerase, domain 2"/>
    <property type="match status" value="1"/>
</dbReference>
<keyword evidence="9" id="KW-0460">Magnesium</keyword>
<dbReference type="Gene3D" id="3.10.310.30">
    <property type="match status" value="1"/>
</dbReference>
<keyword evidence="10 12" id="KW-0694">RNA-binding</keyword>
<dbReference type="SUPFAM" id="SSF54631">
    <property type="entry name" value="CBS-domain pair"/>
    <property type="match status" value="1"/>
</dbReference>
<keyword evidence="11" id="KW-0129">CBS domain</keyword>
<dbReference type="Pfam" id="PF12627">
    <property type="entry name" value="PolyA_pol_RNAbd"/>
    <property type="match status" value="1"/>
</dbReference>
<dbReference type="PANTHER" id="PTHR47788">
    <property type="entry name" value="POLYA POLYMERASE"/>
    <property type="match status" value="1"/>
</dbReference>
<protein>
    <submittedName>
        <fullName evidence="14">CBS domain-containing protein</fullName>
    </submittedName>
</protein>
<evidence type="ECO:0000256" key="2">
    <source>
        <dbReference type="ARBA" id="ARBA00007265"/>
    </source>
</evidence>
<dbReference type="SUPFAM" id="SSF64182">
    <property type="entry name" value="DHH phosphoesterases"/>
    <property type="match status" value="1"/>
</dbReference>
<dbReference type="CDD" id="cd04595">
    <property type="entry name" value="CBS_pair_DHH_polyA_Pol_assoc"/>
    <property type="match status" value="1"/>
</dbReference>
<dbReference type="GO" id="GO:0000166">
    <property type="term" value="F:nucleotide binding"/>
    <property type="evidence" value="ECO:0007669"/>
    <property type="project" value="UniProtKB-KW"/>
</dbReference>
<dbReference type="InterPro" id="IPR000644">
    <property type="entry name" value="CBS_dom"/>
</dbReference>
<dbReference type="SMART" id="SM00116">
    <property type="entry name" value="CBS"/>
    <property type="match status" value="2"/>
</dbReference>
<feature type="domain" description="CBS" evidence="13">
    <location>
        <begin position="313"/>
        <end position="372"/>
    </location>
</feature>
<evidence type="ECO:0000256" key="5">
    <source>
        <dbReference type="ARBA" id="ARBA00022694"/>
    </source>
</evidence>
<dbReference type="Pfam" id="PF01368">
    <property type="entry name" value="DHH"/>
    <property type="match status" value="1"/>
</dbReference>
<dbReference type="CDD" id="cd05398">
    <property type="entry name" value="NT_ClassII-CCAase"/>
    <property type="match status" value="1"/>
</dbReference>
<evidence type="ECO:0000313" key="15">
    <source>
        <dbReference type="Proteomes" id="UP000275076"/>
    </source>
</evidence>
<dbReference type="OrthoDB" id="9805698at2"/>
<comment type="similarity">
    <text evidence="2 12">Belongs to the tRNA nucleotidyltransferase/poly(A) polymerase family.</text>
</comment>
<dbReference type="InterPro" id="IPR052390">
    <property type="entry name" value="tRNA_nt/polyA_polymerase"/>
</dbReference>
<evidence type="ECO:0000256" key="9">
    <source>
        <dbReference type="ARBA" id="ARBA00022842"/>
    </source>
</evidence>
<evidence type="ECO:0000256" key="10">
    <source>
        <dbReference type="ARBA" id="ARBA00022884"/>
    </source>
</evidence>
<comment type="caution">
    <text evidence="14">The sequence shown here is derived from an EMBL/GenBank/DDBJ whole genome shotgun (WGS) entry which is preliminary data.</text>
</comment>
<keyword evidence="7" id="KW-0479">Metal-binding</keyword>
<comment type="cofactor">
    <cofactor evidence="1">
        <name>Mg(2+)</name>
        <dbReference type="ChEBI" id="CHEBI:18420"/>
    </cofactor>
</comment>
<name>A0A3R9WPV8_9BACI</name>
<dbReference type="EMBL" id="RBVX01000029">
    <property type="protein sequence ID" value="RSL31027.1"/>
    <property type="molecule type" value="Genomic_DNA"/>
</dbReference>
<evidence type="ECO:0000256" key="3">
    <source>
        <dbReference type="ARBA" id="ARBA00022555"/>
    </source>
</evidence>
<evidence type="ECO:0000256" key="7">
    <source>
        <dbReference type="ARBA" id="ARBA00022723"/>
    </source>
</evidence>
<organism evidence="14 15">
    <name type="scientific">Salibacterium salarium</name>
    <dbReference type="NCBI Taxonomy" id="284579"/>
    <lineage>
        <taxon>Bacteria</taxon>
        <taxon>Bacillati</taxon>
        <taxon>Bacillota</taxon>
        <taxon>Bacilli</taxon>
        <taxon>Bacillales</taxon>
        <taxon>Bacillaceae</taxon>
    </lineage>
</organism>
<keyword evidence="15" id="KW-1185">Reference proteome</keyword>
<evidence type="ECO:0000256" key="6">
    <source>
        <dbReference type="ARBA" id="ARBA00022695"/>
    </source>
</evidence>
<reference evidence="14 15" key="1">
    <citation type="submission" date="2018-10" db="EMBL/GenBank/DDBJ databases">
        <title>Draft genome sequence of Bacillus salarius IM0101, isolated from a hypersaline soil in Inner Mongolia, China.</title>
        <authorList>
            <person name="Yamprayoonswat W."/>
            <person name="Boonvisut S."/>
            <person name="Jumpathong W."/>
            <person name="Sittihan S."/>
            <person name="Ruangsuj P."/>
            <person name="Wanthongcharoen S."/>
            <person name="Thongpramul N."/>
            <person name="Pimmason S."/>
            <person name="Yu B."/>
            <person name="Yasawong M."/>
        </authorList>
    </citation>
    <scope>NUCLEOTIDE SEQUENCE [LARGE SCALE GENOMIC DNA]</scope>
    <source>
        <strain evidence="14 15">IM0101</strain>
    </source>
</reference>
<dbReference type="SUPFAM" id="SSF81891">
    <property type="entry name" value="Poly A polymerase C-terminal region-like"/>
    <property type="match status" value="1"/>
</dbReference>
<keyword evidence="8" id="KW-0547">Nucleotide-binding</keyword>
<accession>A0A3R9WPV8</accession>
<dbReference type="PANTHER" id="PTHR47788:SF1">
    <property type="entry name" value="A-ADDING TRNA NUCLEOTIDYLTRANSFERASE"/>
    <property type="match status" value="1"/>
</dbReference>
<evidence type="ECO:0000256" key="11">
    <source>
        <dbReference type="PROSITE-ProRule" id="PRU00703"/>
    </source>
</evidence>
<keyword evidence="6" id="KW-0548">Nucleotidyltransferase</keyword>
<keyword evidence="4 12" id="KW-0808">Transferase</keyword>
<dbReference type="Pfam" id="PF00571">
    <property type="entry name" value="CBS"/>
    <property type="match status" value="2"/>
</dbReference>
<dbReference type="Gene3D" id="3.90.1640.10">
    <property type="entry name" value="inorganic pyrophosphatase (n-terminal core)"/>
    <property type="match status" value="1"/>
</dbReference>
<dbReference type="Gene3D" id="1.10.3090.10">
    <property type="entry name" value="cca-adding enzyme, domain 2"/>
    <property type="match status" value="1"/>
</dbReference>
<keyword evidence="5" id="KW-0819">tRNA processing</keyword>
<dbReference type="InterPro" id="IPR043519">
    <property type="entry name" value="NT_sf"/>
</dbReference>
<dbReference type="Pfam" id="PF02272">
    <property type="entry name" value="DHHA1"/>
    <property type="match status" value="1"/>
</dbReference>
<dbReference type="Pfam" id="PF01743">
    <property type="entry name" value="PolyA_pol"/>
    <property type="match status" value="1"/>
</dbReference>
<evidence type="ECO:0000256" key="12">
    <source>
        <dbReference type="RuleBase" id="RU003953"/>
    </source>
</evidence>
<dbReference type="SUPFAM" id="SSF81301">
    <property type="entry name" value="Nucleotidyltransferase"/>
    <property type="match status" value="1"/>
</dbReference>
<feature type="domain" description="CBS" evidence="13">
    <location>
        <begin position="376"/>
        <end position="433"/>
    </location>
</feature>
<evidence type="ECO:0000256" key="1">
    <source>
        <dbReference type="ARBA" id="ARBA00001946"/>
    </source>
</evidence>
<evidence type="ECO:0000256" key="8">
    <source>
        <dbReference type="ARBA" id="ARBA00022741"/>
    </source>
</evidence>
<dbReference type="GO" id="GO:0000049">
    <property type="term" value="F:tRNA binding"/>
    <property type="evidence" value="ECO:0007669"/>
    <property type="project" value="UniProtKB-KW"/>
</dbReference>
<dbReference type="GO" id="GO:0016779">
    <property type="term" value="F:nucleotidyltransferase activity"/>
    <property type="evidence" value="ECO:0007669"/>
    <property type="project" value="UniProtKB-KW"/>
</dbReference>
<dbReference type="InterPro" id="IPR032828">
    <property type="entry name" value="PolyA_RNA-bd"/>
</dbReference>
<evidence type="ECO:0000259" key="13">
    <source>
        <dbReference type="PROSITE" id="PS51371"/>
    </source>
</evidence>
<dbReference type="RefSeq" id="WP_125559494.1">
    <property type="nucleotide sequence ID" value="NZ_RBVX01000029.1"/>
</dbReference>
<evidence type="ECO:0000256" key="4">
    <source>
        <dbReference type="ARBA" id="ARBA00022679"/>
    </source>
</evidence>
<dbReference type="PROSITE" id="PS51371">
    <property type="entry name" value="CBS"/>
    <property type="match status" value="2"/>
</dbReference>
<evidence type="ECO:0000313" key="14">
    <source>
        <dbReference type="EMBL" id="RSL31027.1"/>
    </source>
</evidence>
<dbReference type="Gene3D" id="3.10.580.10">
    <property type="entry name" value="CBS-domain"/>
    <property type="match status" value="2"/>
</dbReference>
<dbReference type="GO" id="GO:0008033">
    <property type="term" value="P:tRNA processing"/>
    <property type="evidence" value="ECO:0007669"/>
    <property type="project" value="UniProtKB-KW"/>
</dbReference>
<dbReference type="InterPro" id="IPR038763">
    <property type="entry name" value="DHH_sf"/>
</dbReference>
<gene>
    <name evidence="14" type="ORF">D7Z54_23055</name>
</gene>
<sequence length="860" mass="97273">MEIILSHDHMDFDALASMVAASRIYPHAAMVLSNQQSEQVQEYLAIYRDSFPFISEKNILWNEVDHIILTDAAELDRTIAASFTRNDVPVTVFDHHPLAEENKCENTTYHIDNTGASVTILLEEIMKRELELSEFEATLYALGLYTDTGSFTYPHTTIRDLKAGVFLMEHGMRLELVQQFSEETLSSQQQAAFQHFLSSAENLEEDGLHLVVASLSADDYIGSLNVITSHLLETTGADAAVTVTNMQNKVFIIGRSSSARVDLLPLMQTFNGGGHKRAASASIKDSPFPQVLTEVKEILVDSVTSPLTATSIMTTPVKTITQDTRIDEAKNQLLHYGHNGFPVVNENSDLIGIISRRDIDKATRHGFGHAPVKGYMSTEPITISKQASFEDIQQLLIHHNIGRLPVLENNKMIGIVSRTDVIEQMHKQSSHDKSDPINIKNEMQSLLPPATINLLKQLGELAEKHHTKAYIIGGIVRDLILKTANEDIDIVIEGDGIALAETFASETGAEITRHETFGTATLTPKTGPKLDFTTSRTEYYEKPAALPKVSRSNIKEDVFRRDFTINAIAASLQPHTFGDLLDYFHGFQDIKNHRLRVLHNLSFVEDPTRILRGVRFESRYSFQMDKETEAFIHHSISAISALSHTRIVTEFNYLFTETDPLQSIDRLHTLRVLDKFFQGVVWDKKTRTILTSLLQQQSERSSSLFNNFSKQWFWVVICLYLKNKHTIKYAESIAVTKKQKKVVRDIAYLFEHDTSSLFASAGAFHKYAFFLEEESLFLAALAYEADDSDQHHKAELIHYYYQKRNYLPHWVSGNDLIEAGLSPGPAFKEYLFELEQAVLDGEISRRDDALNFINHRIHDK</sequence>
<dbReference type="AlphaFoldDB" id="A0A3R9WPV8"/>